<protein>
    <recommendedName>
        <fullName evidence="4">Glycosyltransferase RgtA/B/C/D-like domain-containing protein</fullName>
    </recommendedName>
</protein>
<keyword evidence="1" id="KW-0812">Transmembrane</keyword>
<accession>A0A3N0CNQ0</accession>
<dbReference type="AlphaFoldDB" id="A0A3N0CNQ0"/>
<sequence>MTGTPVTGTAAAGTAAAGTPRAWATRAGLVAVLVIAAQLLWRTVLLGHGYFSQDDFLAITSTATRDGLAVLGGDYAGGFSPGGSAVVWAVSGLAPLNWPLAAAVVLALQTGATAMMWLVLTHLLGDRWLRVPLLVLFAYAPLTLWSTQWWVLGIEYWSATLLLLVAVWAVLTGIRGDDPRRALVAVGAVALAVLFDERAVLYPVVLAGVALLAASGATVRQRLARVVGDLPQLWVGLILIVAGYAVLRWQAAPISLDLGDQLGDVVTGYLRHGLAEVFGGPWTGSLPAHAYLVPISWIVALNGALLLGLVGVTTQHGGATARIGWGMLVVFVGGSVGVLALTGRADLVASLGLEHRFGAELAAVVTLALAGALSGVAFPDLSARGRRWTASGLETGTAALASLALIVSAAVSTGFLASNLYHRDDRHYVETARAALRADRQVVLLDGGVPDGVISAWYGARARVSTVLGQAPERPVFDLPSHSLRMVRDDGSLAPIVLEGPVRTEPSDDKACGYPVRTGGTLIPMQAEVPDGRWVLRLGYYTSADGFAVLDVVGTRYRFAVRSGLHALDVVVNGGFTNFRVTLESAATTLCLTDAAAGVPRPEPR</sequence>
<name>A0A3N0CNQ0_9ACTN</name>
<feature type="transmembrane region" description="Helical" evidence="1">
    <location>
        <begin position="131"/>
        <end position="150"/>
    </location>
</feature>
<organism evidence="2 3">
    <name type="scientific">Nocardioides marmoriginsengisoli</name>
    <dbReference type="NCBI Taxonomy" id="661483"/>
    <lineage>
        <taxon>Bacteria</taxon>
        <taxon>Bacillati</taxon>
        <taxon>Actinomycetota</taxon>
        <taxon>Actinomycetes</taxon>
        <taxon>Propionibacteriales</taxon>
        <taxon>Nocardioidaceae</taxon>
        <taxon>Nocardioides</taxon>
    </lineage>
</organism>
<evidence type="ECO:0000313" key="2">
    <source>
        <dbReference type="EMBL" id="RNL64931.1"/>
    </source>
</evidence>
<feature type="transmembrane region" description="Helical" evidence="1">
    <location>
        <begin position="231"/>
        <end position="251"/>
    </location>
</feature>
<keyword evidence="1" id="KW-1133">Transmembrane helix</keyword>
<feature type="transmembrane region" description="Helical" evidence="1">
    <location>
        <begin position="23"/>
        <end position="41"/>
    </location>
</feature>
<dbReference type="EMBL" id="RJSE01000003">
    <property type="protein sequence ID" value="RNL64931.1"/>
    <property type="molecule type" value="Genomic_DNA"/>
</dbReference>
<dbReference type="Proteomes" id="UP000267128">
    <property type="component" value="Unassembled WGS sequence"/>
</dbReference>
<evidence type="ECO:0008006" key="4">
    <source>
        <dbReference type="Google" id="ProtNLM"/>
    </source>
</evidence>
<feature type="transmembrane region" description="Helical" evidence="1">
    <location>
        <begin position="291"/>
        <end position="311"/>
    </location>
</feature>
<feature type="transmembrane region" description="Helical" evidence="1">
    <location>
        <begin position="323"/>
        <end position="341"/>
    </location>
</feature>
<feature type="transmembrane region" description="Helical" evidence="1">
    <location>
        <begin position="156"/>
        <end position="174"/>
    </location>
</feature>
<proteinExistence type="predicted"/>
<feature type="transmembrane region" description="Helical" evidence="1">
    <location>
        <begin position="361"/>
        <end position="378"/>
    </location>
</feature>
<gene>
    <name evidence="2" type="ORF">EFK50_02820</name>
</gene>
<feature type="transmembrane region" description="Helical" evidence="1">
    <location>
        <begin position="399"/>
        <end position="421"/>
    </location>
</feature>
<evidence type="ECO:0000256" key="1">
    <source>
        <dbReference type="SAM" id="Phobius"/>
    </source>
</evidence>
<comment type="caution">
    <text evidence="2">The sequence shown here is derived from an EMBL/GenBank/DDBJ whole genome shotgun (WGS) entry which is preliminary data.</text>
</comment>
<reference evidence="2 3" key="1">
    <citation type="submission" date="2018-11" db="EMBL/GenBank/DDBJ databases">
        <authorList>
            <person name="Li F."/>
        </authorList>
    </citation>
    <scope>NUCLEOTIDE SEQUENCE [LARGE SCALE GENOMIC DNA]</scope>
    <source>
        <strain evidence="2 3">Gsoil 097</strain>
    </source>
</reference>
<keyword evidence="3" id="KW-1185">Reference proteome</keyword>
<feature type="transmembrane region" description="Helical" evidence="1">
    <location>
        <begin position="98"/>
        <end position="119"/>
    </location>
</feature>
<keyword evidence="1" id="KW-0472">Membrane</keyword>
<evidence type="ECO:0000313" key="3">
    <source>
        <dbReference type="Proteomes" id="UP000267128"/>
    </source>
</evidence>